<feature type="coiled-coil region" evidence="1">
    <location>
        <begin position="81"/>
        <end position="111"/>
    </location>
</feature>
<dbReference type="AlphaFoldDB" id="A0A7S0N6A9"/>
<dbReference type="EMBL" id="HBFA01013131">
    <property type="protein sequence ID" value="CAD8661409.1"/>
    <property type="molecule type" value="Transcribed_RNA"/>
</dbReference>
<protein>
    <submittedName>
        <fullName evidence="2">Uncharacterized protein</fullName>
    </submittedName>
</protein>
<organism evidence="2">
    <name type="scientific">Pyramimonas obovata</name>
    <dbReference type="NCBI Taxonomy" id="1411642"/>
    <lineage>
        <taxon>Eukaryota</taxon>
        <taxon>Viridiplantae</taxon>
        <taxon>Chlorophyta</taxon>
        <taxon>Pyramimonadophyceae</taxon>
        <taxon>Pyramimonadales</taxon>
        <taxon>Pyramimonadaceae</taxon>
        <taxon>Pyramimonas</taxon>
        <taxon>Pyramimonas incertae sedis</taxon>
    </lineage>
</organism>
<proteinExistence type="predicted"/>
<reference evidence="2" key="1">
    <citation type="submission" date="2021-01" db="EMBL/GenBank/DDBJ databases">
        <authorList>
            <person name="Corre E."/>
            <person name="Pelletier E."/>
            <person name="Niang G."/>
            <person name="Scheremetjew M."/>
            <person name="Finn R."/>
            <person name="Kale V."/>
            <person name="Holt S."/>
            <person name="Cochrane G."/>
            <person name="Meng A."/>
            <person name="Brown T."/>
            <person name="Cohen L."/>
        </authorList>
    </citation>
    <scope>NUCLEOTIDE SEQUENCE</scope>
    <source>
        <strain evidence="2">CCMP722</strain>
    </source>
</reference>
<accession>A0A7S0N6A9</accession>
<name>A0A7S0N6A9_9CHLO</name>
<feature type="coiled-coil region" evidence="1">
    <location>
        <begin position="378"/>
        <end position="436"/>
    </location>
</feature>
<gene>
    <name evidence="2" type="ORF">POBO1169_LOCUS6832</name>
</gene>
<keyword evidence="1" id="KW-0175">Coiled coil</keyword>
<evidence type="ECO:0000313" key="2">
    <source>
        <dbReference type="EMBL" id="CAD8661409.1"/>
    </source>
</evidence>
<feature type="coiled-coil region" evidence="1">
    <location>
        <begin position="189"/>
        <end position="258"/>
    </location>
</feature>
<evidence type="ECO:0000256" key="1">
    <source>
        <dbReference type="SAM" id="Coils"/>
    </source>
</evidence>
<sequence length="589" mass="66540">MDEDLDPLPEQAWANVASAARKELKYYLDENAALKDLILQQLSLNELKVLLGDSTGTLMVENIQQRYNENRRDAFDLDPNIPNLVERLTLLKEEKELVNEENEKVQKLLLEFLSPAELQSMLPPPYGTKGVKDFSKQKLPSVLAPGGGMETSLTVLKAKAEPGSKEAFEYYKEQSEAKEDLIVKLKAYIGILEERMDGHEELIREAEHLKVELERKKEHHTEMNEMIASLQENIEALMEEKDGEIDILTREVADLKMSVDPNVMQHLKTIGKLTGKPVAGGAATNLLAELVDDMPEPQEDSSQREKMLHDTVDLLKESLRTETEARQHWEKQVKEYADQVQVVSGCLLETSDKAIEKDKIIEELTIKVAMVKPIQDELQVKTEECALLEEQYRRSMAERVGKDDVDSMLTDLMRMKASLEAQLKEVKLQLEGKNQTILDLTKANEHLREVLNQELGTGVAERGYSTNAREHSMLEAIAHATALEEAAFGKDQLTRKQAAEQLQLMKAKVLNQKATEAWSQNVETVHSKTHSRAVERAKLEAAKMQAAKTFNEAVPQEEVNVKAAKADSKKESMLALMSERLKRLEDLSN</sequence>